<dbReference type="AlphaFoldDB" id="A0A1M5R663"/>
<gene>
    <name evidence="1" type="ORF">SAMN04488530_12711</name>
</gene>
<reference evidence="2" key="1">
    <citation type="submission" date="2016-11" db="EMBL/GenBank/DDBJ databases">
        <authorList>
            <person name="Varghese N."/>
            <person name="Submissions S."/>
        </authorList>
    </citation>
    <scope>NUCLEOTIDE SEQUENCE [LARGE SCALE GENOMIC DNA]</scope>
    <source>
        <strain evidence="2">DSM 2635</strain>
    </source>
</reference>
<protein>
    <submittedName>
        <fullName evidence="1">Uncharacterized protein</fullName>
    </submittedName>
</protein>
<organism evidence="1 2">
    <name type="scientific">Asaccharospora irregularis DSM 2635</name>
    <dbReference type="NCBI Taxonomy" id="1121321"/>
    <lineage>
        <taxon>Bacteria</taxon>
        <taxon>Bacillati</taxon>
        <taxon>Bacillota</taxon>
        <taxon>Clostridia</taxon>
        <taxon>Peptostreptococcales</taxon>
        <taxon>Peptostreptococcaceae</taxon>
        <taxon>Asaccharospora</taxon>
    </lineage>
</organism>
<keyword evidence="2" id="KW-1185">Reference proteome</keyword>
<dbReference type="Proteomes" id="UP000243255">
    <property type="component" value="Unassembled WGS sequence"/>
</dbReference>
<name>A0A1M5R663_9FIRM</name>
<accession>A0A1M5R663</accession>
<dbReference type="RefSeq" id="WP_159430060.1">
    <property type="nucleotide sequence ID" value="NZ_BAABCH010000089.1"/>
</dbReference>
<sequence length="47" mass="5384">MLKIKKIIDKEEINVSAQSSSCKCGSNGKPIYYLYKDKSKYYQSSCL</sequence>
<proteinExistence type="predicted"/>
<evidence type="ECO:0000313" key="2">
    <source>
        <dbReference type="Proteomes" id="UP000243255"/>
    </source>
</evidence>
<dbReference type="EMBL" id="FQWX01000027">
    <property type="protein sequence ID" value="SHH21449.1"/>
    <property type="molecule type" value="Genomic_DNA"/>
</dbReference>
<dbReference type="STRING" id="1121321.SAMN04488530_12711"/>
<dbReference type="OrthoDB" id="9980217at2"/>
<evidence type="ECO:0000313" key="1">
    <source>
        <dbReference type="EMBL" id="SHH21449.1"/>
    </source>
</evidence>